<protein>
    <submittedName>
        <fullName evidence="1">Uncharacterized protein</fullName>
    </submittedName>
</protein>
<proteinExistence type="predicted"/>
<name>A0AAW7HKA5_9PSED</name>
<evidence type="ECO:0000313" key="1">
    <source>
        <dbReference type="EMBL" id="MDM3953875.1"/>
    </source>
</evidence>
<dbReference type="GeneID" id="83680312"/>
<accession>A0AAW7HKA5</accession>
<comment type="caution">
    <text evidence="1">The sequence shown here is derived from an EMBL/GenBank/DDBJ whole genome shotgun (WGS) entry which is preliminary data.</text>
</comment>
<reference evidence="1" key="1">
    <citation type="submission" date="2023-06" db="EMBL/GenBank/DDBJ databases">
        <title>MBL-encoding genomic islands in Pseudomonas spp. in Poland.</title>
        <authorList>
            <person name="Urbanowicz P."/>
            <person name="Izdebski R."/>
            <person name="Biedrzycka M."/>
            <person name="Gniadkowski M."/>
        </authorList>
    </citation>
    <scope>NUCLEOTIDE SEQUENCE</scope>
    <source>
        <strain evidence="1">NMI5768_13</strain>
    </source>
</reference>
<dbReference type="AlphaFoldDB" id="A0AAW7HKA5"/>
<dbReference type="EMBL" id="JAJSRF020000001">
    <property type="protein sequence ID" value="MDM3953875.1"/>
    <property type="molecule type" value="Genomic_DNA"/>
</dbReference>
<evidence type="ECO:0000313" key="2">
    <source>
        <dbReference type="Proteomes" id="UP001165439"/>
    </source>
</evidence>
<gene>
    <name evidence="1" type="ORF">LU674_016300</name>
</gene>
<dbReference type="Proteomes" id="UP001165439">
    <property type="component" value="Unassembled WGS sequence"/>
</dbReference>
<organism evidence="1 2">
    <name type="scientific">Pseudomonas alloputida</name>
    <dbReference type="NCBI Taxonomy" id="1940621"/>
    <lineage>
        <taxon>Bacteria</taxon>
        <taxon>Pseudomonadati</taxon>
        <taxon>Pseudomonadota</taxon>
        <taxon>Gammaproteobacteria</taxon>
        <taxon>Pseudomonadales</taxon>
        <taxon>Pseudomonadaceae</taxon>
        <taxon>Pseudomonas</taxon>
    </lineage>
</organism>
<dbReference type="RefSeq" id="WP_232014074.1">
    <property type="nucleotide sequence ID" value="NZ_CP128540.1"/>
</dbReference>
<sequence>MTQTNLEKYGIAQKDGTSFIMLGHEATELLAKTAGDKRALEQALG</sequence>